<proteinExistence type="predicted"/>
<evidence type="ECO:0000313" key="6">
    <source>
        <dbReference type="Proteomes" id="UP000054166"/>
    </source>
</evidence>
<dbReference type="SUPFAM" id="SSF52540">
    <property type="entry name" value="P-loop containing nucleoside triphosphate hydrolases"/>
    <property type="match status" value="1"/>
</dbReference>
<protein>
    <recommendedName>
        <fullName evidence="4">Crinkler effector protein N-terminal domain-containing protein</fullName>
    </recommendedName>
</protein>
<evidence type="ECO:0000313" key="5">
    <source>
        <dbReference type="EMBL" id="KIM77204.1"/>
    </source>
</evidence>
<dbReference type="EMBL" id="KN833027">
    <property type="protein sequence ID" value="KIM77204.1"/>
    <property type="molecule type" value="Genomic_DNA"/>
</dbReference>
<sequence length="546" mass="62550">MSSDLLTLNCLILGNSPPSDFVFVVNIQENRTVDDLRATIKAECQDVLDFDEDLLTIWSASIVIDDDLNTKLADFRPSFYNGCRKRKMSTELADIFIGGPGREHLNIIVQPPDDERNRLKQRRLQSVPPEPSANISLRNATVSALFENVFEHDYPKIIQVQGTLGSGKTTLALLLGQYIKRLRPNMPVIWVDGWKSRESRSWSSYLRNKGWKKNDETVFIFNDAEMTYWDVELWNSFFKSIHDFDCYVIIFASYGSPTLLDVRNTNMRLPKNQRVTLRRVDYKYGPQPVRVLLMRPEFDDLISKCYPPERYPFDITFLDSVFSLTIGHAGAVSDLLKVVISPDDGDIKLSTESHTWKDFSVTVDPRQLLKGLGQGDAFRKGVPLITDIGVPAVARVLSEVLRTGFVMETDFKDEDDKAALQQCFHKGWLHADELDDFGIPYKTGYLFPSPLHRWFVEWRLWETFPDITFDAKDLLTFALEVISRFCPDNLTKNHRVGPGCIQRPPKAQYQDEFYRCGRDLSNNSIVTFPEFGIGNGRADLYIPAKK</sequence>
<comment type="subcellular location">
    <subcellularLocation>
        <location evidence="1">Host cell</location>
    </subcellularLocation>
    <subcellularLocation>
        <location evidence="2">Secreted</location>
    </subcellularLocation>
</comment>
<keyword evidence="6" id="KW-1185">Reference proteome</keyword>
<accession>A0A0C3FBI0</accession>
<keyword evidence="3" id="KW-0964">Secreted</keyword>
<evidence type="ECO:0000256" key="2">
    <source>
        <dbReference type="ARBA" id="ARBA00004613"/>
    </source>
</evidence>
<dbReference type="InterPro" id="IPR027417">
    <property type="entry name" value="P-loop_NTPase"/>
</dbReference>
<dbReference type="GO" id="GO:0043657">
    <property type="term" value="C:host cell"/>
    <property type="evidence" value="ECO:0007669"/>
    <property type="project" value="UniProtKB-SubCell"/>
</dbReference>
<evidence type="ECO:0000259" key="4">
    <source>
        <dbReference type="Pfam" id="PF20147"/>
    </source>
</evidence>
<dbReference type="AlphaFoldDB" id="A0A0C3FBI0"/>
<evidence type="ECO:0000256" key="3">
    <source>
        <dbReference type="ARBA" id="ARBA00022525"/>
    </source>
</evidence>
<dbReference type="InterPro" id="IPR045379">
    <property type="entry name" value="Crinkler_N"/>
</dbReference>
<gene>
    <name evidence="5" type="ORF">PILCRDRAFT_12207</name>
</gene>
<evidence type="ECO:0000256" key="1">
    <source>
        <dbReference type="ARBA" id="ARBA00004340"/>
    </source>
</evidence>
<reference evidence="6" key="2">
    <citation type="submission" date="2015-01" db="EMBL/GenBank/DDBJ databases">
        <title>Evolutionary Origins and Diversification of the Mycorrhizal Mutualists.</title>
        <authorList>
            <consortium name="DOE Joint Genome Institute"/>
            <consortium name="Mycorrhizal Genomics Consortium"/>
            <person name="Kohler A."/>
            <person name="Kuo A."/>
            <person name="Nagy L.G."/>
            <person name="Floudas D."/>
            <person name="Copeland A."/>
            <person name="Barry K.W."/>
            <person name="Cichocki N."/>
            <person name="Veneault-Fourrey C."/>
            <person name="LaButti K."/>
            <person name="Lindquist E.A."/>
            <person name="Lipzen A."/>
            <person name="Lundell T."/>
            <person name="Morin E."/>
            <person name="Murat C."/>
            <person name="Riley R."/>
            <person name="Ohm R."/>
            <person name="Sun H."/>
            <person name="Tunlid A."/>
            <person name="Henrissat B."/>
            <person name="Grigoriev I.V."/>
            <person name="Hibbett D.S."/>
            <person name="Martin F."/>
        </authorList>
    </citation>
    <scope>NUCLEOTIDE SEQUENCE [LARGE SCALE GENOMIC DNA]</scope>
    <source>
        <strain evidence="6">F 1598</strain>
    </source>
</reference>
<feature type="domain" description="Crinkler effector protein N-terminal" evidence="4">
    <location>
        <begin position="6"/>
        <end position="110"/>
    </location>
</feature>
<reference evidence="5 6" key="1">
    <citation type="submission" date="2014-04" db="EMBL/GenBank/DDBJ databases">
        <authorList>
            <consortium name="DOE Joint Genome Institute"/>
            <person name="Kuo A."/>
            <person name="Tarkka M."/>
            <person name="Buscot F."/>
            <person name="Kohler A."/>
            <person name="Nagy L.G."/>
            <person name="Floudas D."/>
            <person name="Copeland A."/>
            <person name="Barry K.W."/>
            <person name="Cichocki N."/>
            <person name="Veneault-Fourrey C."/>
            <person name="LaButti K."/>
            <person name="Lindquist E.A."/>
            <person name="Lipzen A."/>
            <person name="Lundell T."/>
            <person name="Morin E."/>
            <person name="Murat C."/>
            <person name="Sun H."/>
            <person name="Tunlid A."/>
            <person name="Henrissat B."/>
            <person name="Grigoriev I.V."/>
            <person name="Hibbett D.S."/>
            <person name="Martin F."/>
            <person name="Nordberg H.P."/>
            <person name="Cantor M.N."/>
            <person name="Hua S.X."/>
        </authorList>
    </citation>
    <scope>NUCLEOTIDE SEQUENCE [LARGE SCALE GENOMIC DNA]</scope>
    <source>
        <strain evidence="5 6">F 1598</strain>
    </source>
</reference>
<dbReference type="STRING" id="765440.A0A0C3FBI0"/>
<dbReference type="InParanoid" id="A0A0C3FBI0"/>
<dbReference type="Proteomes" id="UP000054166">
    <property type="component" value="Unassembled WGS sequence"/>
</dbReference>
<dbReference type="HOGENOM" id="CLU_018876_1_1_1"/>
<organism evidence="5 6">
    <name type="scientific">Piloderma croceum (strain F 1598)</name>
    <dbReference type="NCBI Taxonomy" id="765440"/>
    <lineage>
        <taxon>Eukaryota</taxon>
        <taxon>Fungi</taxon>
        <taxon>Dikarya</taxon>
        <taxon>Basidiomycota</taxon>
        <taxon>Agaricomycotina</taxon>
        <taxon>Agaricomycetes</taxon>
        <taxon>Agaricomycetidae</taxon>
        <taxon>Atheliales</taxon>
        <taxon>Atheliaceae</taxon>
        <taxon>Piloderma</taxon>
    </lineage>
</organism>
<dbReference type="GO" id="GO:0005576">
    <property type="term" value="C:extracellular region"/>
    <property type="evidence" value="ECO:0007669"/>
    <property type="project" value="UniProtKB-SubCell"/>
</dbReference>
<dbReference type="Pfam" id="PF20147">
    <property type="entry name" value="Crinkler"/>
    <property type="match status" value="1"/>
</dbReference>
<name>A0A0C3FBI0_PILCF</name>
<dbReference type="OrthoDB" id="5424500at2759"/>